<proteinExistence type="predicted"/>
<evidence type="ECO:0008006" key="3">
    <source>
        <dbReference type="Google" id="ProtNLM"/>
    </source>
</evidence>
<evidence type="ECO:0000313" key="2">
    <source>
        <dbReference type="Proteomes" id="UP001530400"/>
    </source>
</evidence>
<reference evidence="1 2" key="1">
    <citation type="submission" date="2024-10" db="EMBL/GenBank/DDBJ databases">
        <title>Updated reference genomes for cyclostephanoid diatoms.</title>
        <authorList>
            <person name="Roberts W.R."/>
            <person name="Alverson A.J."/>
        </authorList>
    </citation>
    <scope>NUCLEOTIDE SEQUENCE [LARGE SCALE GENOMIC DNA]</scope>
    <source>
        <strain evidence="1 2">AJA010-31</strain>
    </source>
</reference>
<keyword evidence="2" id="KW-1185">Reference proteome</keyword>
<gene>
    <name evidence="1" type="ORF">ACHAWO_011192</name>
</gene>
<sequence>MADLDLPNDWSSPAGAPQALTKQHLMEDFIDDFDDDDDAFFAQTGTATAQNNGESASNNKKSFGMLALSYESPRLTATNNTSVSDEEESSDLREIEVHLSHLRNINSSYGSVANSCLVINQSLYNGGSSSTSQNTQSTIVHNKRFEKYTQRVIEALSACLSHNCSAAKIVAAKTLGLFLRSSLAKCEFDPRLLSEIIEDRIQDDCLGAAYMLVNTALEGEDGVASAALESLGLFTLDAQSDSLAAEVYALAENGDPNSFIYKQNSFTPTAAMKEIQFKVYNNVIFPRMSKLLQRLSLFEQHHLVKVIPVMTAVFESALTEGSETIPARRAMTTTKMSHGKRGWFETDAVTLVRDYTNILLDCFNKKALTRAAAVACIRLANVCPLADWRGKVSQNVVSSLIGTLNEETTLIPSEKYEEEKIDSTLSSAKMPIESIGGSVALLLVALRGVPINERAAGLISALRAIMLFLPMGVSIPIATDGSRRIDVPLSVVKGENAAHHLGRVGLMTEIALLIMVDGNSNVEKLKTDELAEQTLVSEDNVGKEKILGERAILMNHILQSHHLSSIWDTQQKKNSRVFRPLDEWVWVCCSSLLQIGQRNEHIFSKDFSYLIEWSNIALVLLDNFGKFVCRPLTPSPFSHAAHASYMDLMTSLMKKSGLVPSAALSIRDNMLPSAFLADWDTASVASSRFNLSVVGGPGRQMPHVSSALSKVCQNMLILWSKARTAFPFTEERLGAQSSGNIVLAAILVDGWLGQCVINHDTKKSNENQLEVASSLLALIQTEMNSLLGSHGTATASRSLLTSLKEDDPSSYFNGTVHLFRVCMASLEAVAKMSVIMWTIESRKLTDVEVFEDKIGPLAVSILHSFIETTKEALDASANAGRDVMILSLYEQVSIDANDTIARIVESSPANAKRHSHHDDIVVQFQPSPFLSSREGSKGRLSLEYMLRIPLTGYLVSRQEKKASFNDLSFIRELSPSLISRLQPMHQSSFFLYHHARLVLSRLVTNALTAASLAFPSTTVGPPRNVHQTNPYRLSGSFQNSMIEIYRRPQDLPVMIPMRTNEEPVVLTGCSDPISLTMSYETRRVRQGDLTEAASLVVTMRLYNITPVPIRKNGIKLDLRTSNETDSSSNEVATEVYKDEIKGGDFVTWETCFNSFKAGNISLYASITFRDMEQESITRKWASLDDGVGVNAFIQDDDDEMTEDITITCLPVIISAAVMLQPCPLVFFGSKQRLISNGLGDEISFRYFWGSMRYECSKSVVFQGTGALKFDDKLGCIVLDAYDSNQSSKGCSFITPDGVRVMCLLEIKGNDSHLLRIRCELMPLLESLVGKVDDLLLFLFGNANAAMLGSTGVMRPKMEHDFASMTIPHYQLEHDFASMTMPHHQLDVSQ</sequence>
<dbReference type="Proteomes" id="UP001530400">
    <property type="component" value="Unassembled WGS sequence"/>
</dbReference>
<name>A0ABD3PFI7_9STRA</name>
<comment type="caution">
    <text evidence="1">The sequence shown here is derived from an EMBL/GenBank/DDBJ whole genome shotgun (WGS) entry which is preliminary data.</text>
</comment>
<dbReference type="EMBL" id="JALLPJ020000631">
    <property type="protein sequence ID" value="KAL3786905.1"/>
    <property type="molecule type" value="Genomic_DNA"/>
</dbReference>
<accession>A0ABD3PFI7</accession>
<evidence type="ECO:0000313" key="1">
    <source>
        <dbReference type="EMBL" id="KAL3786905.1"/>
    </source>
</evidence>
<organism evidence="1 2">
    <name type="scientific">Cyclotella atomus</name>
    <dbReference type="NCBI Taxonomy" id="382360"/>
    <lineage>
        <taxon>Eukaryota</taxon>
        <taxon>Sar</taxon>
        <taxon>Stramenopiles</taxon>
        <taxon>Ochrophyta</taxon>
        <taxon>Bacillariophyta</taxon>
        <taxon>Coscinodiscophyceae</taxon>
        <taxon>Thalassiosirophycidae</taxon>
        <taxon>Stephanodiscales</taxon>
        <taxon>Stephanodiscaceae</taxon>
        <taxon>Cyclotella</taxon>
    </lineage>
</organism>
<protein>
    <recommendedName>
        <fullName evidence="3">AP-5 complex subunit beta-1</fullName>
    </recommendedName>
</protein>